<evidence type="ECO:0000313" key="7">
    <source>
        <dbReference type="Proteomes" id="UP000294721"/>
    </source>
</evidence>
<reference evidence="5 7" key="1">
    <citation type="submission" date="2019-03" db="EMBL/GenBank/DDBJ databases">
        <title>Genomic Encyclopedia of Type Strains, Phase IV (KMG-IV): sequencing the most valuable type-strain genomes for metagenomic binning, comparative biology and taxonomic classification.</title>
        <authorList>
            <person name="Goeker M."/>
        </authorList>
    </citation>
    <scope>NUCLEOTIDE SEQUENCE [LARGE SCALE GENOMIC DNA]</scope>
    <source>
        <strain evidence="5 7">DSM 17474</strain>
    </source>
</reference>
<dbReference type="InterPro" id="IPR036388">
    <property type="entry name" value="WH-like_DNA-bd_sf"/>
</dbReference>
<evidence type="ECO:0000313" key="5">
    <source>
        <dbReference type="EMBL" id="TCP10338.1"/>
    </source>
</evidence>
<keyword evidence="7" id="KW-1185">Reference proteome</keyword>
<dbReference type="GO" id="GO:0003700">
    <property type="term" value="F:DNA-binding transcription factor activity"/>
    <property type="evidence" value="ECO:0007669"/>
    <property type="project" value="InterPro"/>
</dbReference>
<dbReference type="AlphaFoldDB" id="A0AAE9GW97"/>
<dbReference type="Proteomes" id="UP000829756">
    <property type="component" value="Chromosome"/>
</dbReference>
<dbReference type="InterPro" id="IPR051011">
    <property type="entry name" value="Metal_resp_trans_reg"/>
</dbReference>
<dbReference type="EMBL" id="SLXE01000001">
    <property type="protein sequence ID" value="TCP10338.1"/>
    <property type="molecule type" value="Genomic_DNA"/>
</dbReference>
<keyword evidence="1" id="KW-0805">Transcription regulation</keyword>
<dbReference type="Gene3D" id="1.10.10.10">
    <property type="entry name" value="Winged helix-like DNA-binding domain superfamily/Winged helix DNA-binding domain"/>
    <property type="match status" value="1"/>
</dbReference>
<dbReference type="PRINTS" id="PR00778">
    <property type="entry name" value="HTHARSR"/>
</dbReference>
<accession>A0AAE9GW97</accession>
<dbReference type="KEGG" id="usu:LVJ78_09285"/>
<evidence type="ECO:0000313" key="6">
    <source>
        <dbReference type="EMBL" id="UOO78883.1"/>
    </source>
</evidence>
<keyword evidence="2 5" id="KW-0238">DNA-binding</keyword>
<protein>
    <submittedName>
        <fullName evidence="6">ArsR family transcriptional regulator</fullName>
    </submittedName>
    <submittedName>
        <fullName evidence="5">DNA-binding transcriptional ArsR family regulator</fullName>
    </submittedName>
</protein>
<gene>
    <name evidence="5" type="ORF">EV680_1013</name>
    <name evidence="6" type="ORF">LVJ78_09285</name>
</gene>
<keyword evidence="3" id="KW-0804">Transcription</keyword>
<name>A0AAE9GW97_9NEIS</name>
<dbReference type="PROSITE" id="PS50987">
    <property type="entry name" value="HTH_ARSR_2"/>
    <property type="match status" value="1"/>
</dbReference>
<evidence type="ECO:0000256" key="3">
    <source>
        <dbReference type="ARBA" id="ARBA00023163"/>
    </source>
</evidence>
<reference evidence="6" key="2">
    <citation type="submission" date="2021-12" db="EMBL/GenBank/DDBJ databases">
        <authorList>
            <person name="Veyrier F.J."/>
        </authorList>
    </citation>
    <scope>NUCLEOTIDE SEQUENCE</scope>
    <source>
        <strain evidence="6">1258/02</strain>
    </source>
</reference>
<evidence type="ECO:0000256" key="2">
    <source>
        <dbReference type="ARBA" id="ARBA00023125"/>
    </source>
</evidence>
<dbReference type="GO" id="GO:0003677">
    <property type="term" value="F:DNA binding"/>
    <property type="evidence" value="ECO:0007669"/>
    <property type="project" value="UniProtKB-KW"/>
</dbReference>
<dbReference type="InterPro" id="IPR001845">
    <property type="entry name" value="HTH_ArsR_DNA-bd_dom"/>
</dbReference>
<reference evidence="6" key="3">
    <citation type="journal article" date="2022" name="Res Sq">
        <title>Evolution of multicellular longitudinally dividing oral cavity symbionts (Neisseriaceae).</title>
        <authorList>
            <person name="Nyongesa S."/>
            <person name="Weber P."/>
            <person name="Bernet E."/>
            <person name="Pullido F."/>
            <person name="Nieckarz M."/>
            <person name="Delaby M."/>
            <person name="Nieves C."/>
            <person name="Viehboeck T."/>
            <person name="Krause N."/>
            <person name="Rivera-Millot A."/>
            <person name="Nakamura A."/>
            <person name="Vischer N."/>
            <person name="VanNieuwenhze M."/>
            <person name="Brun Y."/>
            <person name="Cava F."/>
            <person name="Bulgheresi S."/>
            <person name="Veyrier F."/>
        </authorList>
    </citation>
    <scope>NUCLEOTIDE SEQUENCE</scope>
    <source>
        <strain evidence="6">1258/02</strain>
    </source>
</reference>
<evidence type="ECO:0000313" key="8">
    <source>
        <dbReference type="Proteomes" id="UP000829756"/>
    </source>
</evidence>
<dbReference type="PANTHER" id="PTHR43132:SF2">
    <property type="entry name" value="ARSENICAL RESISTANCE OPERON REPRESSOR ARSR-RELATED"/>
    <property type="match status" value="1"/>
</dbReference>
<evidence type="ECO:0000259" key="4">
    <source>
        <dbReference type="PROSITE" id="PS50987"/>
    </source>
</evidence>
<feature type="domain" description="HTH arsR-type" evidence="4">
    <location>
        <begin position="1"/>
        <end position="95"/>
    </location>
</feature>
<dbReference type="EMBL" id="CP091507">
    <property type="protein sequence ID" value="UOO78883.1"/>
    <property type="molecule type" value="Genomic_DNA"/>
</dbReference>
<dbReference type="Pfam" id="PF12840">
    <property type="entry name" value="HTH_20"/>
    <property type="match status" value="1"/>
</dbReference>
<proteinExistence type="predicted"/>
<dbReference type="InterPro" id="IPR011991">
    <property type="entry name" value="ArsR-like_HTH"/>
</dbReference>
<dbReference type="InterPro" id="IPR036390">
    <property type="entry name" value="WH_DNA-bd_sf"/>
</dbReference>
<dbReference type="SMART" id="SM00418">
    <property type="entry name" value="HTH_ARSR"/>
    <property type="match status" value="1"/>
</dbReference>
<dbReference type="Proteomes" id="UP000294721">
    <property type="component" value="Unassembled WGS sequence"/>
</dbReference>
<dbReference type="NCBIfam" id="NF033788">
    <property type="entry name" value="HTH_metalloreg"/>
    <property type="match status" value="1"/>
</dbReference>
<dbReference type="CDD" id="cd00090">
    <property type="entry name" value="HTH_ARSR"/>
    <property type="match status" value="1"/>
</dbReference>
<evidence type="ECO:0000256" key="1">
    <source>
        <dbReference type="ARBA" id="ARBA00023015"/>
    </source>
</evidence>
<dbReference type="RefSeq" id="WP_132951917.1">
    <property type="nucleotide sequence ID" value="NZ_CP091507.1"/>
</dbReference>
<organism evidence="6 8">
    <name type="scientific">Uruburuella suis</name>
    <dbReference type="NCBI Taxonomy" id="252130"/>
    <lineage>
        <taxon>Bacteria</taxon>
        <taxon>Pseudomonadati</taxon>
        <taxon>Pseudomonadota</taxon>
        <taxon>Betaproteobacteria</taxon>
        <taxon>Neisseriales</taxon>
        <taxon>Neisseriaceae</taxon>
        <taxon>Uruburuella</taxon>
    </lineage>
</organism>
<sequence>MNTTQASRLFSTLGASTRLDIFRLLVKQGGQGMVAGDIAKALDVSPANLSFHLKELSHAGLVDVQQEGRFQRYRADLALMLDLVAFLTEECCALDAQNSGCTLHNLPVCGQVPLHDAD</sequence>
<dbReference type="PANTHER" id="PTHR43132">
    <property type="entry name" value="ARSENICAL RESISTANCE OPERON REPRESSOR ARSR-RELATED"/>
    <property type="match status" value="1"/>
</dbReference>
<dbReference type="SUPFAM" id="SSF46785">
    <property type="entry name" value="Winged helix' DNA-binding domain"/>
    <property type="match status" value="1"/>
</dbReference>